<feature type="transmembrane region" description="Helical" evidence="1">
    <location>
        <begin position="559"/>
        <end position="579"/>
    </location>
</feature>
<evidence type="ECO:0000313" key="3">
    <source>
        <dbReference type="EMBL" id="KAK3188909.1"/>
    </source>
</evidence>
<name>A0AAD9ZR65_9ROSI</name>
<proteinExistence type="predicted"/>
<dbReference type="Gene3D" id="1.25.40.20">
    <property type="entry name" value="Ankyrin repeat-containing domain"/>
    <property type="match status" value="2"/>
</dbReference>
<dbReference type="InterPro" id="IPR026961">
    <property type="entry name" value="PGG_dom"/>
</dbReference>
<keyword evidence="4" id="KW-1185">Reference proteome</keyword>
<dbReference type="SMART" id="SM00248">
    <property type="entry name" value="ANK"/>
    <property type="match status" value="4"/>
</dbReference>
<dbReference type="Pfam" id="PF13962">
    <property type="entry name" value="PGG"/>
    <property type="match status" value="1"/>
</dbReference>
<feature type="transmembrane region" description="Helical" evidence="1">
    <location>
        <begin position="445"/>
        <end position="464"/>
    </location>
</feature>
<dbReference type="Proteomes" id="UP001281410">
    <property type="component" value="Unassembled WGS sequence"/>
</dbReference>
<dbReference type="PANTHER" id="PTHR24177">
    <property type="entry name" value="CASKIN"/>
    <property type="match status" value="1"/>
</dbReference>
<reference evidence="3" key="1">
    <citation type="journal article" date="2023" name="Plant J.">
        <title>Genome sequences and population genomics provide insights into the demographic history, inbreeding, and mutation load of two 'living fossil' tree species of Dipteronia.</title>
        <authorList>
            <person name="Feng Y."/>
            <person name="Comes H.P."/>
            <person name="Chen J."/>
            <person name="Zhu S."/>
            <person name="Lu R."/>
            <person name="Zhang X."/>
            <person name="Li P."/>
            <person name="Qiu J."/>
            <person name="Olsen K.M."/>
            <person name="Qiu Y."/>
        </authorList>
    </citation>
    <scope>NUCLEOTIDE SEQUENCE</scope>
    <source>
        <strain evidence="3">NBL</strain>
    </source>
</reference>
<keyword evidence="1" id="KW-1133">Transmembrane helix</keyword>
<gene>
    <name evidence="3" type="ORF">Dsin_028470</name>
</gene>
<feature type="transmembrane region" description="Helical" evidence="1">
    <location>
        <begin position="484"/>
        <end position="508"/>
    </location>
</feature>
<dbReference type="SUPFAM" id="SSF48403">
    <property type="entry name" value="Ankyrin repeat"/>
    <property type="match status" value="1"/>
</dbReference>
<evidence type="ECO:0000259" key="2">
    <source>
        <dbReference type="Pfam" id="PF13962"/>
    </source>
</evidence>
<dbReference type="Pfam" id="PF12796">
    <property type="entry name" value="Ank_2"/>
    <property type="match status" value="1"/>
</dbReference>
<evidence type="ECO:0000313" key="4">
    <source>
        <dbReference type="Proteomes" id="UP001281410"/>
    </source>
</evidence>
<feature type="transmembrane region" description="Helical" evidence="1">
    <location>
        <begin position="528"/>
        <end position="553"/>
    </location>
</feature>
<dbReference type="EMBL" id="JANJYJ010000009">
    <property type="protein sequence ID" value="KAK3188909.1"/>
    <property type="molecule type" value="Genomic_DNA"/>
</dbReference>
<comment type="caution">
    <text evidence="3">The sequence shown here is derived from an EMBL/GenBank/DDBJ whole genome shotgun (WGS) entry which is preliminary data.</text>
</comment>
<keyword evidence="1" id="KW-0812">Transmembrane</keyword>
<dbReference type="InterPro" id="IPR036770">
    <property type="entry name" value="Ankyrin_rpt-contain_sf"/>
</dbReference>
<dbReference type="AlphaFoldDB" id="A0AAD9ZR65"/>
<organism evidence="3 4">
    <name type="scientific">Dipteronia sinensis</name>
    <dbReference type="NCBI Taxonomy" id="43782"/>
    <lineage>
        <taxon>Eukaryota</taxon>
        <taxon>Viridiplantae</taxon>
        <taxon>Streptophyta</taxon>
        <taxon>Embryophyta</taxon>
        <taxon>Tracheophyta</taxon>
        <taxon>Spermatophyta</taxon>
        <taxon>Magnoliopsida</taxon>
        <taxon>eudicotyledons</taxon>
        <taxon>Gunneridae</taxon>
        <taxon>Pentapetalae</taxon>
        <taxon>rosids</taxon>
        <taxon>malvids</taxon>
        <taxon>Sapindales</taxon>
        <taxon>Sapindaceae</taxon>
        <taxon>Hippocastanoideae</taxon>
        <taxon>Acereae</taxon>
        <taxon>Dipteronia</taxon>
    </lineage>
</organism>
<dbReference type="GO" id="GO:0016020">
    <property type="term" value="C:membrane"/>
    <property type="evidence" value="ECO:0007669"/>
    <property type="project" value="TreeGrafter"/>
</dbReference>
<evidence type="ECO:0000256" key="1">
    <source>
        <dbReference type="SAM" id="Phobius"/>
    </source>
</evidence>
<dbReference type="PANTHER" id="PTHR24177:SF434">
    <property type="entry name" value="PGG DOMAIN-CONTAINING PROTEIN"/>
    <property type="match status" value="1"/>
</dbReference>
<feature type="domain" description="PGG" evidence="2">
    <location>
        <begin position="439"/>
        <end position="553"/>
    </location>
</feature>
<sequence>MHQGREDERRHLFEGYEYDDKDRWDLYVAAAKDDWGKAEEIYERTTEYVQDCLTDVGDTALHVAVVARSNDFVEKLVRSKYMEKEDLEKPNNEGNTAFILAAMLGNIEVVLLMLEKNEKLVKIRNGENLPVQMAALLGHKEMVKCLYIRTKDHLNDDDRILLLLTLIDNDIYDVALSMVDQFPTLAVSREQVKAQKNDGNGKADANVEKPDEIGETALHALARKPLMTLNEFGNSKQGILKRFYCPSTKLAAVTNSNKVEKKKMHPKALELVRLLWEKIVNQRDYKGISELITKPSRLISDAAKQGNIDFLSFLISKHPALMFKVYENKYSILHTAVEYRDENIFNLICGAPSIKDVTVAMEVGKEGNNILHLAAKLPADLNRLNVVSGAALQMQLELWWFKEVSKLMPPYYAGAKNKNGETAQTLFTKEHKQLMKDGEEWMKTTANSCMIVATLIATIVFAAAFTLPGGVKGDTGAPHFLRKASFICFAIFDIISLVSSSCSILTFLSILTARYAEKDFLRSLPIKLLLGLLTLCISIISMMAVFCTTLFIVFDEGTIVPAILAVALAFILVIIFIWLQISLFLDVFFSLIMTCNISCWKAKYAFNTF</sequence>
<accession>A0AAD9ZR65</accession>
<protein>
    <recommendedName>
        <fullName evidence="2">PGG domain-containing protein</fullName>
    </recommendedName>
</protein>
<dbReference type="InterPro" id="IPR002110">
    <property type="entry name" value="Ankyrin_rpt"/>
</dbReference>
<keyword evidence="1" id="KW-0472">Membrane</keyword>